<evidence type="ECO:0000313" key="6">
    <source>
        <dbReference type="Proteomes" id="UP000887561"/>
    </source>
</evidence>
<dbReference type="GO" id="GO:0022857">
    <property type="term" value="F:transmembrane transporter activity"/>
    <property type="evidence" value="ECO:0007669"/>
    <property type="project" value="TreeGrafter"/>
</dbReference>
<keyword evidence="3 5" id="KW-1133">Transmembrane helix</keyword>
<dbReference type="PANTHER" id="PTHR23507">
    <property type="entry name" value="ZGC:174356"/>
    <property type="match status" value="1"/>
</dbReference>
<protein>
    <submittedName>
        <fullName evidence="7">Solute carrier family 40 protein</fullName>
    </submittedName>
</protein>
<name>A0A915MR02_MELJA</name>
<sequence>MPENVNNAQPNYSSLPPTTLSRTENKKLLIFEPSMLLFMFTSFAKFPVFQSLLFEKACLGSGRFDQITCQNVSAIHADLELQKEANHLLVRESTETATIRNSTSSENLNQNSENTERDVDKQKYLNIVLIALLVEFISYSGLMDILFSFFRFQLKWTDKEYGWFNGIAVGSDSKIFSLMSLLQSLGFLIASPLFNGIYPFTLNFFPGTMLLVVAALLTCSAGLLIYLDVKNKN</sequence>
<dbReference type="AlphaFoldDB" id="A0A915MR02"/>
<feature type="transmembrane region" description="Helical" evidence="5">
    <location>
        <begin position="127"/>
        <end position="154"/>
    </location>
</feature>
<keyword evidence="6" id="KW-1185">Reference proteome</keyword>
<dbReference type="Proteomes" id="UP000887561">
    <property type="component" value="Unplaced"/>
</dbReference>
<keyword evidence="4 5" id="KW-0472">Membrane</keyword>
<comment type="subcellular location">
    <subcellularLocation>
        <location evidence="1">Membrane</location>
        <topology evidence="1">Multi-pass membrane protein</topology>
    </subcellularLocation>
</comment>
<feature type="transmembrane region" description="Helical" evidence="5">
    <location>
        <begin position="204"/>
        <end position="227"/>
    </location>
</feature>
<evidence type="ECO:0000256" key="2">
    <source>
        <dbReference type="ARBA" id="ARBA00022692"/>
    </source>
</evidence>
<proteinExistence type="predicted"/>
<evidence type="ECO:0000256" key="5">
    <source>
        <dbReference type="SAM" id="Phobius"/>
    </source>
</evidence>
<evidence type="ECO:0000256" key="4">
    <source>
        <dbReference type="ARBA" id="ARBA00023136"/>
    </source>
</evidence>
<dbReference type="GO" id="GO:0016020">
    <property type="term" value="C:membrane"/>
    <property type="evidence" value="ECO:0007669"/>
    <property type="project" value="UniProtKB-SubCell"/>
</dbReference>
<dbReference type="PANTHER" id="PTHR23507:SF1">
    <property type="entry name" value="FI18259P1-RELATED"/>
    <property type="match status" value="1"/>
</dbReference>
<organism evidence="6 7">
    <name type="scientific">Meloidogyne javanica</name>
    <name type="common">Root-knot nematode worm</name>
    <dbReference type="NCBI Taxonomy" id="6303"/>
    <lineage>
        <taxon>Eukaryota</taxon>
        <taxon>Metazoa</taxon>
        <taxon>Ecdysozoa</taxon>
        <taxon>Nematoda</taxon>
        <taxon>Chromadorea</taxon>
        <taxon>Rhabditida</taxon>
        <taxon>Tylenchina</taxon>
        <taxon>Tylenchomorpha</taxon>
        <taxon>Tylenchoidea</taxon>
        <taxon>Meloidogynidae</taxon>
        <taxon>Meloidogyninae</taxon>
        <taxon>Meloidogyne</taxon>
        <taxon>Meloidogyne incognita group</taxon>
    </lineage>
</organism>
<dbReference type="WBParaSite" id="scaffold4610_cov245.g8426">
    <property type="protein sequence ID" value="scaffold4610_cov245.g8426"/>
    <property type="gene ID" value="scaffold4610_cov245.g8426"/>
</dbReference>
<accession>A0A915MR02</accession>
<keyword evidence="2 5" id="KW-0812">Transmembrane</keyword>
<evidence type="ECO:0000313" key="7">
    <source>
        <dbReference type="WBParaSite" id="scaffold4610_cov245.g8426"/>
    </source>
</evidence>
<evidence type="ECO:0000256" key="3">
    <source>
        <dbReference type="ARBA" id="ARBA00022989"/>
    </source>
</evidence>
<evidence type="ECO:0000256" key="1">
    <source>
        <dbReference type="ARBA" id="ARBA00004141"/>
    </source>
</evidence>
<reference evidence="7" key="1">
    <citation type="submission" date="2022-11" db="UniProtKB">
        <authorList>
            <consortium name="WormBaseParasite"/>
        </authorList>
    </citation>
    <scope>IDENTIFICATION</scope>
</reference>
<feature type="transmembrane region" description="Helical" evidence="5">
    <location>
        <begin position="175"/>
        <end position="198"/>
    </location>
</feature>